<organism evidence="1 2">
    <name type="scientific">Streptoalloteichus hindustanus</name>
    <dbReference type="NCBI Taxonomy" id="2017"/>
    <lineage>
        <taxon>Bacteria</taxon>
        <taxon>Bacillati</taxon>
        <taxon>Actinomycetota</taxon>
        <taxon>Actinomycetes</taxon>
        <taxon>Pseudonocardiales</taxon>
        <taxon>Pseudonocardiaceae</taxon>
        <taxon>Streptoalloteichus</taxon>
    </lineage>
</organism>
<dbReference type="OrthoDB" id="5198651at2"/>
<dbReference type="STRING" id="2017.SAMN05444320_106422"/>
<gene>
    <name evidence="1" type="ORF">SAMN05444320_106422</name>
</gene>
<sequence>MTDRADRAAFLAFVRANHPDVGGDHDAFVAGLAALRATPGAGNAATRPDRWDAPIVARPGGLRGMVSRWRDRRHRRHRRLR</sequence>
<dbReference type="AlphaFoldDB" id="A0A1M5H6B7"/>
<name>A0A1M5H6B7_STRHI</name>
<keyword evidence="2" id="KW-1185">Reference proteome</keyword>
<reference evidence="1 2" key="1">
    <citation type="submission" date="2016-11" db="EMBL/GenBank/DDBJ databases">
        <authorList>
            <person name="Jaros S."/>
            <person name="Januszkiewicz K."/>
            <person name="Wedrychowicz H."/>
        </authorList>
    </citation>
    <scope>NUCLEOTIDE SEQUENCE [LARGE SCALE GENOMIC DNA]</scope>
    <source>
        <strain evidence="1 2">DSM 44523</strain>
    </source>
</reference>
<dbReference type="RefSeq" id="WP_073485743.1">
    <property type="nucleotide sequence ID" value="NZ_FQVN01000006.1"/>
</dbReference>
<proteinExistence type="predicted"/>
<dbReference type="EMBL" id="FQVN01000006">
    <property type="protein sequence ID" value="SHG11540.1"/>
    <property type="molecule type" value="Genomic_DNA"/>
</dbReference>
<evidence type="ECO:0000313" key="2">
    <source>
        <dbReference type="Proteomes" id="UP000184501"/>
    </source>
</evidence>
<evidence type="ECO:0000313" key="1">
    <source>
        <dbReference type="EMBL" id="SHG11540.1"/>
    </source>
</evidence>
<protein>
    <submittedName>
        <fullName evidence="1">Uncharacterized protein</fullName>
    </submittedName>
</protein>
<dbReference type="Proteomes" id="UP000184501">
    <property type="component" value="Unassembled WGS sequence"/>
</dbReference>
<accession>A0A1M5H6B7</accession>